<sequence>MRFTVAALIALLATVSSVIAQPAFGLNPGAQLEKGNPPSNTLYKNNRSTESVLRLKYLQRCPDQPSVYFQKRQMQQNSKHGGLPM</sequence>
<evidence type="ECO:0000313" key="3">
    <source>
        <dbReference type="Proteomes" id="UP001648503"/>
    </source>
</evidence>
<organism evidence="2 3">
    <name type="scientific">Batrachochytrium salamandrivorans</name>
    <dbReference type="NCBI Taxonomy" id="1357716"/>
    <lineage>
        <taxon>Eukaryota</taxon>
        <taxon>Fungi</taxon>
        <taxon>Fungi incertae sedis</taxon>
        <taxon>Chytridiomycota</taxon>
        <taxon>Chytridiomycota incertae sedis</taxon>
        <taxon>Chytridiomycetes</taxon>
        <taxon>Rhizophydiales</taxon>
        <taxon>Rhizophydiales incertae sedis</taxon>
        <taxon>Batrachochytrium</taxon>
    </lineage>
</organism>
<dbReference type="EMBL" id="JAFCIX010000025">
    <property type="protein sequence ID" value="KAH6600890.1"/>
    <property type="molecule type" value="Genomic_DNA"/>
</dbReference>
<feature type="chain" id="PRO_5045673156" description="Secreted protein" evidence="1">
    <location>
        <begin position="21"/>
        <end position="85"/>
    </location>
</feature>
<protein>
    <recommendedName>
        <fullName evidence="4">Secreted protein</fullName>
    </recommendedName>
</protein>
<accession>A0ABQ8FML3</accession>
<reference evidence="2 3" key="1">
    <citation type="submission" date="2021-02" db="EMBL/GenBank/DDBJ databases">
        <title>Variation within the Batrachochytrium salamandrivorans European outbreak.</title>
        <authorList>
            <person name="Kelly M."/>
            <person name="Pasmans F."/>
            <person name="Shea T.P."/>
            <person name="Munoz J.F."/>
            <person name="Carranza S."/>
            <person name="Cuomo C.A."/>
            <person name="Martel A."/>
        </authorList>
    </citation>
    <scope>NUCLEOTIDE SEQUENCE [LARGE SCALE GENOMIC DNA]</scope>
    <source>
        <strain evidence="2 3">AMFP18/2</strain>
    </source>
</reference>
<keyword evidence="3" id="KW-1185">Reference proteome</keyword>
<evidence type="ECO:0008006" key="4">
    <source>
        <dbReference type="Google" id="ProtNLM"/>
    </source>
</evidence>
<comment type="caution">
    <text evidence="2">The sequence shown here is derived from an EMBL/GenBank/DDBJ whole genome shotgun (WGS) entry which is preliminary data.</text>
</comment>
<proteinExistence type="predicted"/>
<gene>
    <name evidence="2" type="ORF">BASA50_001997</name>
</gene>
<evidence type="ECO:0000256" key="1">
    <source>
        <dbReference type="SAM" id="SignalP"/>
    </source>
</evidence>
<evidence type="ECO:0000313" key="2">
    <source>
        <dbReference type="EMBL" id="KAH6600890.1"/>
    </source>
</evidence>
<name>A0ABQ8FML3_9FUNG</name>
<feature type="signal peptide" evidence="1">
    <location>
        <begin position="1"/>
        <end position="20"/>
    </location>
</feature>
<dbReference type="Proteomes" id="UP001648503">
    <property type="component" value="Unassembled WGS sequence"/>
</dbReference>
<keyword evidence="1" id="KW-0732">Signal</keyword>